<sequence>MRIYIGLLISLLLIMNSCKDNTKELQENQIRLQEHNDSVFKVLNEKWNFRMPAVSSAVSEEIKDWKQWSEFSDELKFKPVSSIVAFQKKTEKLNSILSALPGSLPTEFEQPEIRARFTVLINTFNFIDMYLRIDPVPIKEIDVLLPQVNKQITSISQKMDEIMTKKSIPKEMGEEEMLRALDTIRHANPMLQTSQLSQTHPSLRMKPVPLADPAIQKRLQQQSKAILKSDSSSSDTK</sequence>
<feature type="region of interest" description="Disordered" evidence="1">
    <location>
        <begin position="193"/>
        <end position="213"/>
    </location>
</feature>
<gene>
    <name evidence="2" type="ORF">SAMN04487893_11437</name>
</gene>
<dbReference type="STRING" id="1150112.SAMN04487893_11437"/>
<evidence type="ECO:0000256" key="1">
    <source>
        <dbReference type="SAM" id="MobiDB-lite"/>
    </source>
</evidence>
<dbReference type="AlphaFoldDB" id="A0A1I3TNK0"/>
<reference evidence="3" key="1">
    <citation type="submission" date="2016-10" db="EMBL/GenBank/DDBJ databases">
        <authorList>
            <person name="Varghese N."/>
            <person name="Submissions S."/>
        </authorList>
    </citation>
    <scope>NUCLEOTIDE SEQUENCE [LARGE SCALE GENOMIC DNA]</scope>
    <source>
        <strain evidence="3">DSM 26542</strain>
    </source>
</reference>
<protein>
    <submittedName>
        <fullName evidence="2">Uncharacterized protein</fullName>
    </submittedName>
</protein>
<name>A0A1I3TNK0_9FLAO</name>
<organism evidence="2 3">
    <name type="scientific">Myroides guanonis</name>
    <dbReference type="NCBI Taxonomy" id="1150112"/>
    <lineage>
        <taxon>Bacteria</taxon>
        <taxon>Pseudomonadati</taxon>
        <taxon>Bacteroidota</taxon>
        <taxon>Flavobacteriia</taxon>
        <taxon>Flavobacteriales</taxon>
        <taxon>Flavobacteriaceae</taxon>
        <taxon>Myroides</taxon>
    </lineage>
</organism>
<keyword evidence="3" id="KW-1185">Reference proteome</keyword>
<dbReference type="OrthoDB" id="1443728at2"/>
<dbReference type="EMBL" id="FORU01000014">
    <property type="protein sequence ID" value="SFJ72053.1"/>
    <property type="molecule type" value="Genomic_DNA"/>
</dbReference>
<proteinExistence type="predicted"/>
<evidence type="ECO:0000313" key="2">
    <source>
        <dbReference type="EMBL" id="SFJ72053.1"/>
    </source>
</evidence>
<evidence type="ECO:0000313" key="3">
    <source>
        <dbReference type="Proteomes" id="UP000243887"/>
    </source>
</evidence>
<accession>A0A1I3TNK0</accession>
<dbReference type="RefSeq" id="WP_143077766.1">
    <property type="nucleotide sequence ID" value="NZ_FORU01000014.1"/>
</dbReference>
<dbReference type="Proteomes" id="UP000243887">
    <property type="component" value="Unassembled WGS sequence"/>
</dbReference>